<accession>A0A0D8XJ34</accession>
<organism evidence="1 2">
    <name type="scientific">Dictyocaulus viviparus</name>
    <name type="common">Bovine lungworm</name>
    <dbReference type="NCBI Taxonomy" id="29172"/>
    <lineage>
        <taxon>Eukaryota</taxon>
        <taxon>Metazoa</taxon>
        <taxon>Ecdysozoa</taxon>
        <taxon>Nematoda</taxon>
        <taxon>Chromadorea</taxon>
        <taxon>Rhabditida</taxon>
        <taxon>Rhabditina</taxon>
        <taxon>Rhabditomorpha</taxon>
        <taxon>Strongyloidea</taxon>
        <taxon>Metastrongylidae</taxon>
        <taxon>Dictyocaulus</taxon>
    </lineage>
</organism>
<evidence type="ECO:0000313" key="2">
    <source>
        <dbReference type="Proteomes" id="UP000053766"/>
    </source>
</evidence>
<reference evidence="1 2" key="1">
    <citation type="submission" date="2013-11" db="EMBL/GenBank/DDBJ databases">
        <title>Draft genome of the bovine lungworm Dictyocaulus viviparus.</title>
        <authorList>
            <person name="Mitreva M."/>
        </authorList>
    </citation>
    <scope>NUCLEOTIDE SEQUENCE [LARGE SCALE GENOMIC DNA]</scope>
    <source>
        <strain evidence="1 2">HannoverDv2000</strain>
    </source>
</reference>
<dbReference type="EMBL" id="KN716458">
    <property type="protein sequence ID" value="KJH44645.1"/>
    <property type="molecule type" value="Genomic_DNA"/>
</dbReference>
<proteinExistence type="predicted"/>
<evidence type="ECO:0000313" key="1">
    <source>
        <dbReference type="EMBL" id="KJH44645.1"/>
    </source>
</evidence>
<sequence>MDGPRISATSYTVIGFPTYEIPNLDFVKRLPNPGDILVHYCIHEHLWIAVLASDSHWHYLLNLDMKQAASQLLRRVLMVPPKYFTVEYMINPWMKGTVNKQKAYEQWSFLKSTIEKEGVEGLTKLHNLTLASLVKYVLAKYPIFMVLILEPTPGLPDQVFVCNAGLVYNNQVYLSVLRSNLQRPSVDSVQDK</sequence>
<protein>
    <submittedName>
        <fullName evidence="1">Uncharacterized protein</fullName>
    </submittedName>
</protein>
<gene>
    <name evidence="1" type="ORF">DICVIV_09333</name>
</gene>
<keyword evidence="2" id="KW-1185">Reference proteome</keyword>
<dbReference type="Gene3D" id="3.75.10.10">
    <property type="entry name" value="L-arginine/glycine Amidinotransferase, Chain A"/>
    <property type="match status" value="1"/>
</dbReference>
<name>A0A0D8XJ34_DICVI</name>
<reference evidence="2" key="2">
    <citation type="journal article" date="2016" name="Sci. Rep.">
        <title>Dictyocaulus viviparus genome, variome and transcriptome elucidate lungworm biology and support future intervention.</title>
        <authorList>
            <person name="McNulty S.N."/>
            <person name="Strube C."/>
            <person name="Rosa B.A."/>
            <person name="Martin J.C."/>
            <person name="Tyagi R."/>
            <person name="Choi Y.J."/>
            <person name="Wang Q."/>
            <person name="Hallsworth Pepin K."/>
            <person name="Zhang X."/>
            <person name="Ozersky P."/>
            <person name="Wilson R.K."/>
            <person name="Sternberg P.W."/>
            <person name="Gasser R.B."/>
            <person name="Mitreva M."/>
        </authorList>
    </citation>
    <scope>NUCLEOTIDE SEQUENCE [LARGE SCALE GENOMIC DNA]</scope>
    <source>
        <strain evidence="2">HannoverDv2000</strain>
    </source>
</reference>
<dbReference type="OrthoDB" id="5912827at2759"/>
<dbReference type="STRING" id="29172.A0A0D8XJ34"/>
<dbReference type="Proteomes" id="UP000053766">
    <property type="component" value="Unassembled WGS sequence"/>
</dbReference>
<dbReference type="AlphaFoldDB" id="A0A0D8XJ34"/>
<dbReference type="SUPFAM" id="SSF55909">
    <property type="entry name" value="Pentein"/>
    <property type="match status" value="1"/>
</dbReference>